<evidence type="ECO:0000256" key="1">
    <source>
        <dbReference type="ARBA" id="ARBA00004141"/>
    </source>
</evidence>
<comment type="subcellular location">
    <subcellularLocation>
        <location evidence="1">Membrane</location>
        <topology evidence="1">Multi-pass membrane protein</topology>
    </subcellularLocation>
</comment>
<organism evidence="6 7">
    <name type="scientific">Mollisia scopiformis</name>
    <name type="common">Conifer needle endophyte fungus</name>
    <name type="synonym">Phialocephala scopiformis</name>
    <dbReference type="NCBI Taxonomy" id="149040"/>
    <lineage>
        <taxon>Eukaryota</taxon>
        <taxon>Fungi</taxon>
        <taxon>Dikarya</taxon>
        <taxon>Ascomycota</taxon>
        <taxon>Pezizomycotina</taxon>
        <taxon>Leotiomycetes</taxon>
        <taxon>Helotiales</taxon>
        <taxon>Mollisiaceae</taxon>
        <taxon>Mollisia</taxon>
    </lineage>
</organism>
<keyword evidence="7" id="KW-1185">Reference proteome</keyword>
<dbReference type="Proteomes" id="UP000070700">
    <property type="component" value="Unassembled WGS sequence"/>
</dbReference>
<gene>
    <name evidence="6" type="ORF">LY89DRAFT_769605</name>
</gene>
<feature type="transmembrane region" description="Helical" evidence="5">
    <location>
        <begin position="82"/>
        <end position="106"/>
    </location>
</feature>
<evidence type="ECO:0000313" key="7">
    <source>
        <dbReference type="Proteomes" id="UP000070700"/>
    </source>
</evidence>
<evidence type="ECO:0000256" key="5">
    <source>
        <dbReference type="SAM" id="Phobius"/>
    </source>
</evidence>
<protein>
    <submittedName>
        <fullName evidence="6">Uncharacterized protein</fullName>
    </submittedName>
</protein>
<evidence type="ECO:0000256" key="3">
    <source>
        <dbReference type="ARBA" id="ARBA00022989"/>
    </source>
</evidence>
<dbReference type="PANTHER" id="PTHR23501:SF189">
    <property type="entry name" value="DRUG TRANSPORTER, PUTATIVE (AFU_ORTHOLOGUE AFUA_4G03920)-RELATED"/>
    <property type="match status" value="1"/>
</dbReference>
<reference evidence="6 7" key="1">
    <citation type="submission" date="2015-10" db="EMBL/GenBank/DDBJ databases">
        <title>Full genome of DAOMC 229536 Phialocephala scopiformis, a fungal endophyte of spruce producing the potent anti-insectan compound rugulosin.</title>
        <authorList>
            <consortium name="DOE Joint Genome Institute"/>
            <person name="Walker A.K."/>
            <person name="Frasz S.L."/>
            <person name="Seifert K.A."/>
            <person name="Miller J.D."/>
            <person name="Mondo S.J."/>
            <person name="Labutti K."/>
            <person name="Lipzen A."/>
            <person name="Dockter R."/>
            <person name="Kennedy M."/>
            <person name="Grigoriev I.V."/>
            <person name="Spatafora J.W."/>
        </authorList>
    </citation>
    <scope>NUCLEOTIDE SEQUENCE [LARGE SCALE GENOMIC DNA]</scope>
    <source>
        <strain evidence="6 7">CBS 120377</strain>
    </source>
</reference>
<dbReference type="GeneID" id="28831551"/>
<evidence type="ECO:0000256" key="2">
    <source>
        <dbReference type="ARBA" id="ARBA00022692"/>
    </source>
</evidence>
<dbReference type="KEGG" id="psco:LY89DRAFT_769605"/>
<name>A0A132B1Y9_MOLSC</name>
<dbReference type="RefSeq" id="XP_018060676.1">
    <property type="nucleotide sequence ID" value="XM_018221825.1"/>
</dbReference>
<dbReference type="InterPro" id="IPR036259">
    <property type="entry name" value="MFS_trans_sf"/>
</dbReference>
<sequence>MAIVTSFRSFIRNLGATLGLAIAGTIINNNLRSKLSQVADISSSNLQWLLDNPSEVLAGSVTLPGTSTSVDLKDVFVAGYKVGFRTIFLVGAGLSGLAFFFAFALLPQIELSRPDEAKLKEGGKKFDEQLRQKKGGKADTKIQLHGIT</sequence>
<accession>A0A132B1Y9</accession>
<keyword evidence="4 5" id="KW-0472">Membrane</keyword>
<dbReference type="EMBL" id="KQ947448">
    <property type="protein sequence ID" value="KUJ06321.1"/>
    <property type="molecule type" value="Genomic_DNA"/>
</dbReference>
<dbReference type="GO" id="GO:0005886">
    <property type="term" value="C:plasma membrane"/>
    <property type="evidence" value="ECO:0007669"/>
    <property type="project" value="TreeGrafter"/>
</dbReference>
<evidence type="ECO:0000256" key="4">
    <source>
        <dbReference type="ARBA" id="ARBA00023136"/>
    </source>
</evidence>
<dbReference type="InParanoid" id="A0A132B1Y9"/>
<dbReference type="STRING" id="149040.A0A132B1Y9"/>
<keyword evidence="3 5" id="KW-1133">Transmembrane helix</keyword>
<dbReference type="OrthoDB" id="10021397at2759"/>
<dbReference type="GO" id="GO:0022857">
    <property type="term" value="F:transmembrane transporter activity"/>
    <property type="evidence" value="ECO:0007669"/>
    <property type="project" value="TreeGrafter"/>
</dbReference>
<proteinExistence type="predicted"/>
<dbReference type="SUPFAM" id="SSF103473">
    <property type="entry name" value="MFS general substrate transporter"/>
    <property type="match status" value="1"/>
</dbReference>
<dbReference type="AlphaFoldDB" id="A0A132B1Y9"/>
<evidence type="ECO:0000313" key="6">
    <source>
        <dbReference type="EMBL" id="KUJ06321.1"/>
    </source>
</evidence>
<keyword evidence="2 5" id="KW-0812">Transmembrane</keyword>
<dbReference type="PANTHER" id="PTHR23501">
    <property type="entry name" value="MAJOR FACILITATOR SUPERFAMILY"/>
    <property type="match status" value="1"/>
</dbReference>